<organism evidence="7 8">
    <name type="scientific">Drosophila ananassae</name>
    <name type="common">Fruit fly</name>
    <dbReference type="NCBI Taxonomy" id="7217"/>
    <lineage>
        <taxon>Eukaryota</taxon>
        <taxon>Metazoa</taxon>
        <taxon>Ecdysozoa</taxon>
        <taxon>Arthropoda</taxon>
        <taxon>Hexapoda</taxon>
        <taxon>Insecta</taxon>
        <taxon>Pterygota</taxon>
        <taxon>Neoptera</taxon>
        <taxon>Endopterygota</taxon>
        <taxon>Diptera</taxon>
        <taxon>Brachycera</taxon>
        <taxon>Muscomorpha</taxon>
        <taxon>Ephydroidea</taxon>
        <taxon>Drosophilidae</taxon>
        <taxon>Drosophila</taxon>
        <taxon>Sophophora</taxon>
    </lineage>
</organism>
<dbReference type="GeneID" id="26515122"/>
<dbReference type="SMART" id="SM00291">
    <property type="entry name" value="ZnF_ZZ"/>
    <property type="match status" value="1"/>
</dbReference>
<dbReference type="FunCoup" id="A0A0P8XF30">
    <property type="interactions" value="6"/>
</dbReference>
<feature type="compositionally biased region" description="Low complexity" evidence="5">
    <location>
        <begin position="281"/>
        <end position="297"/>
    </location>
</feature>
<feature type="compositionally biased region" description="Low complexity" evidence="5">
    <location>
        <begin position="166"/>
        <end position="175"/>
    </location>
</feature>
<evidence type="ECO:0000256" key="4">
    <source>
        <dbReference type="PROSITE-ProRule" id="PRU00228"/>
    </source>
</evidence>
<feature type="region of interest" description="Disordered" evidence="5">
    <location>
        <begin position="147"/>
        <end position="177"/>
    </location>
</feature>
<dbReference type="Gene3D" id="3.30.60.90">
    <property type="match status" value="1"/>
</dbReference>
<evidence type="ECO:0000313" key="8">
    <source>
        <dbReference type="Proteomes" id="UP000007801"/>
    </source>
</evidence>
<dbReference type="GO" id="GO:0008270">
    <property type="term" value="F:zinc ion binding"/>
    <property type="evidence" value="ECO:0007669"/>
    <property type="project" value="UniProtKB-KW"/>
</dbReference>
<reference evidence="7 8" key="1">
    <citation type="journal article" date="2007" name="Nature">
        <title>Evolution of genes and genomes on the Drosophila phylogeny.</title>
        <authorList>
            <consortium name="Drosophila 12 Genomes Consortium"/>
            <person name="Clark A.G."/>
            <person name="Eisen M.B."/>
            <person name="Smith D.R."/>
            <person name="Bergman C.M."/>
            <person name="Oliver B."/>
            <person name="Markow T.A."/>
            <person name="Kaufman T.C."/>
            <person name="Kellis M."/>
            <person name="Gelbart W."/>
            <person name="Iyer V.N."/>
            <person name="Pollard D.A."/>
            <person name="Sackton T.B."/>
            <person name="Larracuente A.M."/>
            <person name="Singh N.D."/>
            <person name="Abad J.P."/>
            <person name="Abt D.N."/>
            <person name="Adryan B."/>
            <person name="Aguade M."/>
            <person name="Akashi H."/>
            <person name="Anderson W.W."/>
            <person name="Aquadro C.F."/>
            <person name="Ardell D.H."/>
            <person name="Arguello R."/>
            <person name="Artieri C.G."/>
            <person name="Barbash D.A."/>
            <person name="Barker D."/>
            <person name="Barsanti P."/>
            <person name="Batterham P."/>
            <person name="Batzoglou S."/>
            <person name="Begun D."/>
            <person name="Bhutkar A."/>
            <person name="Blanco E."/>
            <person name="Bosak S.A."/>
            <person name="Bradley R.K."/>
            <person name="Brand A.D."/>
            <person name="Brent M.R."/>
            <person name="Brooks A.N."/>
            <person name="Brown R.H."/>
            <person name="Butlin R.K."/>
            <person name="Caggese C."/>
            <person name="Calvi B.R."/>
            <person name="Bernardo de Carvalho A."/>
            <person name="Caspi A."/>
            <person name="Castrezana S."/>
            <person name="Celniker S.E."/>
            <person name="Chang J.L."/>
            <person name="Chapple C."/>
            <person name="Chatterji S."/>
            <person name="Chinwalla A."/>
            <person name="Civetta A."/>
            <person name="Clifton S.W."/>
            <person name="Comeron J.M."/>
            <person name="Costello J.C."/>
            <person name="Coyne J.A."/>
            <person name="Daub J."/>
            <person name="David R.G."/>
            <person name="Delcher A.L."/>
            <person name="Delehaunty K."/>
            <person name="Do C.B."/>
            <person name="Ebling H."/>
            <person name="Edwards K."/>
            <person name="Eickbush T."/>
            <person name="Evans J.D."/>
            <person name="Filipski A."/>
            <person name="Findeiss S."/>
            <person name="Freyhult E."/>
            <person name="Fulton L."/>
            <person name="Fulton R."/>
            <person name="Garcia A.C."/>
            <person name="Gardiner A."/>
            <person name="Garfield D.A."/>
            <person name="Garvin B.E."/>
            <person name="Gibson G."/>
            <person name="Gilbert D."/>
            <person name="Gnerre S."/>
            <person name="Godfrey J."/>
            <person name="Good R."/>
            <person name="Gotea V."/>
            <person name="Gravely B."/>
            <person name="Greenberg A.J."/>
            <person name="Griffiths-Jones S."/>
            <person name="Gross S."/>
            <person name="Guigo R."/>
            <person name="Gustafson E.A."/>
            <person name="Haerty W."/>
            <person name="Hahn M.W."/>
            <person name="Halligan D.L."/>
            <person name="Halpern A.L."/>
            <person name="Halter G.M."/>
            <person name="Han M.V."/>
            <person name="Heger A."/>
            <person name="Hillier L."/>
            <person name="Hinrichs A.S."/>
            <person name="Holmes I."/>
            <person name="Hoskins R.A."/>
            <person name="Hubisz M.J."/>
            <person name="Hultmark D."/>
            <person name="Huntley M.A."/>
            <person name="Jaffe D.B."/>
            <person name="Jagadeeshan S."/>
            <person name="Jeck W.R."/>
            <person name="Johnson J."/>
            <person name="Jones C.D."/>
            <person name="Jordan W.C."/>
            <person name="Karpen G.H."/>
            <person name="Kataoka E."/>
            <person name="Keightley P.D."/>
            <person name="Kheradpour P."/>
            <person name="Kirkness E.F."/>
            <person name="Koerich L.B."/>
            <person name="Kristiansen K."/>
            <person name="Kudrna D."/>
            <person name="Kulathinal R.J."/>
            <person name="Kumar S."/>
            <person name="Kwok R."/>
            <person name="Lander E."/>
            <person name="Langley C.H."/>
            <person name="Lapoint R."/>
            <person name="Lazzaro B.P."/>
            <person name="Lee S.J."/>
            <person name="Levesque L."/>
            <person name="Li R."/>
            <person name="Lin C.F."/>
            <person name="Lin M.F."/>
            <person name="Lindblad-Toh K."/>
            <person name="Llopart A."/>
            <person name="Long M."/>
            <person name="Low L."/>
            <person name="Lozovsky E."/>
            <person name="Lu J."/>
            <person name="Luo M."/>
            <person name="Machado C.A."/>
            <person name="Makalowski W."/>
            <person name="Marzo M."/>
            <person name="Matsuda M."/>
            <person name="Matzkin L."/>
            <person name="McAllister B."/>
            <person name="McBride C.S."/>
            <person name="McKernan B."/>
            <person name="McKernan K."/>
            <person name="Mendez-Lago M."/>
            <person name="Minx P."/>
            <person name="Mollenhauer M.U."/>
            <person name="Montooth K."/>
            <person name="Mount S.M."/>
            <person name="Mu X."/>
            <person name="Myers E."/>
            <person name="Negre B."/>
            <person name="Newfeld S."/>
            <person name="Nielsen R."/>
            <person name="Noor M.A."/>
            <person name="O'Grady P."/>
            <person name="Pachter L."/>
            <person name="Papaceit M."/>
            <person name="Parisi M.J."/>
            <person name="Parisi M."/>
            <person name="Parts L."/>
            <person name="Pedersen J.S."/>
            <person name="Pesole G."/>
            <person name="Phillippy A.M."/>
            <person name="Ponting C.P."/>
            <person name="Pop M."/>
            <person name="Porcelli D."/>
            <person name="Powell J.R."/>
            <person name="Prohaska S."/>
            <person name="Pruitt K."/>
            <person name="Puig M."/>
            <person name="Quesneville H."/>
            <person name="Ram K.R."/>
            <person name="Rand D."/>
            <person name="Rasmussen M.D."/>
            <person name="Reed L.K."/>
            <person name="Reenan R."/>
            <person name="Reily A."/>
            <person name="Remington K.A."/>
            <person name="Rieger T.T."/>
            <person name="Ritchie M.G."/>
            <person name="Robin C."/>
            <person name="Rogers Y.H."/>
            <person name="Rohde C."/>
            <person name="Rozas J."/>
            <person name="Rubenfield M.J."/>
            <person name="Ruiz A."/>
            <person name="Russo S."/>
            <person name="Salzberg S.L."/>
            <person name="Sanchez-Gracia A."/>
            <person name="Saranga D.J."/>
            <person name="Sato H."/>
            <person name="Schaeffer S.W."/>
            <person name="Schatz M.C."/>
            <person name="Schlenke T."/>
            <person name="Schwartz R."/>
            <person name="Segarra C."/>
            <person name="Singh R.S."/>
            <person name="Sirot L."/>
            <person name="Sirota M."/>
            <person name="Sisneros N.B."/>
            <person name="Smith C.D."/>
            <person name="Smith T.F."/>
            <person name="Spieth J."/>
            <person name="Stage D.E."/>
            <person name="Stark A."/>
            <person name="Stephan W."/>
            <person name="Strausberg R.L."/>
            <person name="Strempel S."/>
            <person name="Sturgill D."/>
            <person name="Sutton G."/>
            <person name="Sutton G.G."/>
            <person name="Tao W."/>
            <person name="Teichmann S."/>
            <person name="Tobari Y.N."/>
            <person name="Tomimura Y."/>
            <person name="Tsolas J.M."/>
            <person name="Valente V.L."/>
            <person name="Venter E."/>
            <person name="Venter J.C."/>
            <person name="Vicario S."/>
            <person name="Vieira F.G."/>
            <person name="Vilella A.J."/>
            <person name="Villasante A."/>
            <person name="Walenz B."/>
            <person name="Wang J."/>
            <person name="Wasserman M."/>
            <person name="Watts T."/>
            <person name="Wilson D."/>
            <person name="Wilson R.K."/>
            <person name="Wing R.A."/>
            <person name="Wolfner M.F."/>
            <person name="Wong A."/>
            <person name="Wong G.K."/>
            <person name="Wu C.I."/>
            <person name="Wu G."/>
            <person name="Yamamoto D."/>
            <person name="Yang H.P."/>
            <person name="Yang S.P."/>
            <person name="Yorke J.A."/>
            <person name="Yoshida K."/>
            <person name="Zdobnov E."/>
            <person name="Zhang P."/>
            <person name="Zhang Y."/>
            <person name="Zimin A.V."/>
            <person name="Baldwin J."/>
            <person name="Abdouelleil A."/>
            <person name="Abdulkadir J."/>
            <person name="Abebe A."/>
            <person name="Abera B."/>
            <person name="Abreu J."/>
            <person name="Acer S.C."/>
            <person name="Aftuck L."/>
            <person name="Alexander A."/>
            <person name="An P."/>
            <person name="Anderson E."/>
            <person name="Anderson S."/>
            <person name="Arachi H."/>
            <person name="Azer M."/>
            <person name="Bachantsang P."/>
            <person name="Barry A."/>
            <person name="Bayul T."/>
            <person name="Berlin A."/>
            <person name="Bessette D."/>
            <person name="Bloom T."/>
            <person name="Blye J."/>
            <person name="Boguslavskiy L."/>
            <person name="Bonnet C."/>
            <person name="Boukhgalter B."/>
            <person name="Bourzgui I."/>
            <person name="Brown A."/>
            <person name="Cahill P."/>
            <person name="Channer S."/>
            <person name="Cheshatsang Y."/>
            <person name="Chuda L."/>
            <person name="Citroen M."/>
            <person name="Collymore A."/>
            <person name="Cooke P."/>
            <person name="Costello M."/>
            <person name="D'Aco K."/>
            <person name="Daza R."/>
            <person name="De Haan G."/>
            <person name="DeGray S."/>
            <person name="DeMaso C."/>
            <person name="Dhargay N."/>
            <person name="Dooley K."/>
            <person name="Dooley E."/>
            <person name="Doricent M."/>
            <person name="Dorje P."/>
            <person name="Dorjee K."/>
            <person name="Dupes A."/>
            <person name="Elong R."/>
            <person name="Falk J."/>
            <person name="Farina A."/>
            <person name="Faro S."/>
            <person name="Ferguson D."/>
            <person name="Fisher S."/>
            <person name="Foley C.D."/>
            <person name="Franke A."/>
            <person name="Friedrich D."/>
            <person name="Gadbois L."/>
            <person name="Gearin G."/>
            <person name="Gearin C.R."/>
            <person name="Giannoukos G."/>
            <person name="Goode T."/>
            <person name="Graham J."/>
            <person name="Grandbois E."/>
            <person name="Grewal S."/>
            <person name="Gyaltsen K."/>
            <person name="Hafez N."/>
            <person name="Hagos B."/>
            <person name="Hall J."/>
            <person name="Henson C."/>
            <person name="Hollinger A."/>
            <person name="Honan T."/>
            <person name="Huard M.D."/>
            <person name="Hughes L."/>
            <person name="Hurhula B."/>
            <person name="Husby M.E."/>
            <person name="Kamat A."/>
            <person name="Kanga B."/>
            <person name="Kashin S."/>
            <person name="Khazanovich D."/>
            <person name="Kisner P."/>
            <person name="Lance K."/>
            <person name="Lara M."/>
            <person name="Lee W."/>
            <person name="Lennon N."/>
            <person name="Letendre F."/>
            <person name="LeVine R."/>
            <person name="Lipovsky A."/>
            <person name="Liu X."/>
            <person name="Liu J."/>
            <person name="Liu S."/>
            <person name="Lokyitsang T."/>
            <person name="Lokyitsang Y."/>
            <person name="Lubonja R."/>
            <person name="Lui A."/>
            <person name="MacDonald P."/>
            <person name="Magnisalis V."/>
            <person name="Maru K."/>
            <person name="Matthews C."/>
            <person name="McCusker W."/>
            <person name="McDonough S."/>
            <person name="Mehta T."/>
            <person name="Meldrim J."/>
            <person name="Meneus L."/>
            <person name="Mihai O."/>
            <person name="Mihalev A."/>
            <person name="Mihova T."/>
            <person name="Mittelman R."/>
            <person name="Mlenga V."/>
            <person name="Montmayeur A."/>
            <person name="Mulrain L."/>
            <person name="Navidi A."/>
            <person name="Naylor J."/>
            <person name="Negash T."/>
            <person name="Nguyen T."/>
            <person name="Nguyen N."/>
            <person name="Nicol R."/>
            <person name="Norbu C."/>
            <person name="Norbu N."/>
            <person name="Novod N."/>
            <person name="O'Neill B."/>
            <person name="Osman S."/>
            <person name="Markiewicz E."/>
            <person name="Oyono O.L."/>
            <person name="Patti C."/>
            <person name="Phunkhang P."/>
            <person name="Pierre F."/>
            <person name="Priest M."/>
            <person name="Raghuraman S."/>
            <person name="Rege F."/>
            <person name="Reyes R."/>
            <person name="Rise C."/>
            <person name="Rogov P."/>
            <person name="Ross K."/>
            <person name="Ryan E."/>
            <person name="Settipalli S."/>
            <person name="Shea T."/>
            <person name="Sherpa N."/>
            <person name="Shi L."/>
            <person name="Shih D."/>
            <person name="Sparrow T."/>
            <person name="Spaulding J."/>
            <person name="Stalker J."/>
            <person name="Stange-Thomann N."/>
            <person name="Stavropoulos S."/>
            <person name="Stone C."/>
            <person name="Strader C."/>
            <person name="Tesfaye S."/>
            <person name="Thomson T."/>
            <person name="Thoulutsang Y."/>
            <person name="Thoulutsang D."/>
            <person name="Topham K."/>
            <person name="Topping I."/>
            <person name="Tsamla T."/>
            <person name="Vassiliev H."/>
            <person name="Vo A."/>
            <person name="Wangchuk T."/>
            <person name="Wangdi T."/>
            <person name="Weiand M."/>
            <person name="Wilkinson J."/>
            <person name="Wilson A."/>
            <person name="Yadav S."/>
            <person name="Young G."/>
            <person name="Yu Q."/>
            <person name="Zembek L."/>
            <person name="Zhong D."/>
            <person name="Zimmer A."/>
            <person name="Zwirko Z."/>
            <person name="Jaffe D.B."/>
            <person name="Alvarez P."/>
            <person name="Brockman W."/>
            <person name="Butler J."/>
            <person name="Chin C."/>
            <person name="Gnerre S."/>
            <person name="Grabherr M."/>
            <person name="Kleber M."/>
            <person name="Mauceli E."/>
            <person name="MacCallum I."/>
        </authorList>
    </citation>
    <scope>NUCLEOTIDE SEQUENCE [LARGE SCALE GENOMIC DNA]</scope>
    <source>
        <strain evidence="8">Tucson 14024-0371.13</strain>
    </source>
</reference>
<evidence type="ECO:0000256" key="5">
    <source>
        <dbReference type="SAM" id="MobiDB-lite"/>
    </source>
</evidence>
<evidence type="ECO:0000313" key="7">
    <source>
        <dbReference type="EMBL" id="KPU73457.1"/>
    </source>
</evidence>
<dbReference type="InterPro" id="IPR000433">
    <property type="entry name" value="Znf_ZZ"/>
</dbReference>
<dbReference type="PROSITE" id="PS50135">
    <property type="entry name" value="ZF_ZZ_2"/>
    <property type="match status" value="1"/>
</dbReference>
<dbReference type="PROSITE" id="PS01357">
    <property type="entry name" value="ZF_ZZ_1"/>
    <property type="match status" value="1"/>
</dbReference>
<evidence type="ECO:0000259" key="6">
    <source>
        <dbReference type="PROSITE" id="PS50135"/>
    </source>
</evidence>
<sequence length="500" mass="55576">MASSLPEPPERHFGYECRRCRVSDFGGRRYSCWICPNFDVCGACYDAEQIPLTRHHLYYHPLEAHFDRAEFRLYFEGEAYGSDMQALQSYKCALCDARGMSGSDLYRHLLQSHRDHQDRASYISMVYAHYLTENSLGPCFASETPSLSTTPQMIRRGSDTYRPQYGSGSSSGTGTRKMYSRSLSTASLDLVYLLRNIPELLDPHSPDLPSKCLEVMHQLGTLRAHQNACTRAEDAATLESYIRAIEQEIISRMAEWRQWRHGRGSSTGPLMRRRSGLIPGSSASSAVSMAAAVRRPSTPTPSPSSTPEHGSRRYMDVWPSTGRTFFVSPSTAASNLEFRDAFVQSVKAKGCENLKDVVVVKKNLSLCKKPVKDPRFLCPKLLANDMKSGCSDSNTKMLRANFIQAILCSMMADKELISLPFGLPNPINGGYSFVADGGFGGMGNAMENSQGFSDEKGPVDEAVCYFDYVDQNLMPAMASEGYENPLLPVIVEDAVEFDNE</sequence>
<feature type="domain" description="ZZ-type" evidence="6">
    <location>
        <begin position="12"/>
        <end position="70"/>
    </location>
</feature>
<gene>
    <name evidence="7" type="primary">Dana\GF27713</name>
    <name evidence="7" type="ORF">GF27713</name>
</gene>
<feature type="region of interest" description="Disordered" evidence="5">
    <location>
        <begin position="261"/>
        <end position="314"/>
    </location>
</feature>
<proteinExistence type="predicted"/>
<keyword evidence="3" id="KW-0862">Zinc</keyword>
<dbReference type="EMBL" id="CH902620">
    <property type="protein sequence ID" value="KPU73457.1"/>
    <property type="molecule type" value="Genomic_DNA"/>
</dbReference>
<evidence type="ECO:0000256" key="2">
    <source>
        <dbReference type="ARBA" id="ARBA00022771"/>
    </source>
</evidence>
<dbReference type="SUPFAM" id="SSF57850">
    <property type="entry name" value="RING/U-box"/>
    <property type="match status" value="1"/>
</dbReference>
<dbReference type="OrthoDB" id="7873042at2759"/>
<name>A0A0P8XF30_DROAN</name>
<dbReference type="AlphaFoldDB" id="A0A0P8XF30"/>
<protein>
    <recommendedName>
        <fullName evidence="6">ZZ-type domain-containing protein</fullName>
    </recommendedName>
</protein>
<dbReference type="InterPro" id="IPR043145">
    <property type="entry name" value="Znf_ZZ_sf"/>
</dbReference>
<dbReference type="Pfam" id="PF00569">
    <property type="entry name" value="ZZ"/>
    <property type="match status" value="1"/>
</dbReference>
<dbReference type="InParanoid" id="A0A0P8XF30"/>
<keyword evidence="2 4" id="KW-0863">Zinc-finger</keyword>
<keyword evidence="1" id="KW-0479">Metal-binding</keyword>
<accession>A0A0P8XF30</accession>
<keyword evidence="8" id="KW-1185">Reference proteome</keyword>
<evidence type="ECO:0000256" key="3">
    <source>
        <dbReference type="ARBA" id="ARBA00022833"/>
    </source>
</evidence>
<dbReference type="KEGG" id="dan:26515122"/>
<evidence type="ECO:0000256" key="1">
    <source>
        <dbReference type="ARBA" id="ARBA00022723"/>
    </source>
</evidence>
<dbReference type="Proteomes" id="UP000007801">
    <property type="component" value="Unassembled WGS sequence"/>
</dbReference>